<evidence type="ECO:0000256" key="5">
    <source>
        <dbReference type="ARBA" id="ARBA00022989"/>
    </source>
</evidence>
<dbReference type="PANTHER" id="PTHR30561">
    <property type="entry name" value="SMR FAMILY PROTON-DEPENDENT DRUG EFFLUX TRANSPORTER SUGE"/>
    <property type="match status" value="1"/>
</dbReference>
<proteinExistence type="inferred from homology"/>
<keyword evidence="3" id="KW-1003">Cell membrane</keyword>
<evidence type="ECO:0000256" key="4">
    <source>
        <dbReference type="ARBA" id="ARBA00022692"/>
    </source>
</evidence>
<dbReference type="InterPro" id="IPR045324">
    <property type="entry name" value="Small_multidrug_res"/>
</dbReference>
<sequence>MRKWAVLAGAIVAETCATLALRASNDHAAWIAVVVAGYALAFTLLSVVLRAGMPIGVAYGIWAACGVVATAVLAVPLFGDPLTWVMGLGFAVIVAGVLLVEFGSHTRTSPAADDAVPEVAR</sequence>
<feature type="transmembrane region" description="Helical" evidence="8">
    <location>
        <begin position="27"/>
        <end position="49"/>
    </location>
</feature>
<protein>
    <submittedName>
        <fullName evidence="9">QacE family quaternary ammonium compound efflux SMR transporter</fullName>
    </submittedName>
</protein>
<keyword evidence="10" id="KW-1185">Reference proteome</keyword>
<organism evidence="9 10">
    <name type="scientific">Micromonospora endolithica</name>
    <dbReference type="NCBI Taxonomy" id="230091"/>
    <lineage>
        <taxon>Bacteria</taxon>
        <taxon>Bacillati</taxon>
        <taxon>Actinomycetota</taxon>
        <taxon>Actinomycetes</taxon>
        <taxon>Micromonosporales</taxon>
        <taxon>Micromonosporaceae</taxon>
        <taxon>Micromonospora</taxon>
    </lineage>
</organism>
<evidence type="ECO:0000256" key="7">
    <source>
        <dbReference type="RuleBase" id="RU003942"/>
    </source>
</evidence>
<feature type="transmembrane region" description="Helical" evidence="8">
    <location>
        <begin position="56"/>
        <end position="78"/>
    </location>
</feature>
<dbReference type="Pfam" id="PF00893">
    <property type="entry name" value="Multi_Drug_Res"/>
    <property type="match status" value="1"/>
</dbReference>
<dbReference type="InterPro" id="IPR037185">
    <property type="entry name" value="EmrE-like"/>
</dbReference>
<evidence type="ECO:0000256" key="8">
    <source>
        <dbReference type="SAM" id="Phobius"/>
    </source>
</evidence>
<evidence type="ECO:0000256" key="1">
    <source>
        <dbReference type="ARBA" id="ARBA00004651"/>
    </source>
</evidence>
<keyword evidence="6 8" id="KW-0472">Membrane</keyword>
<dbReference type="OrthoDB" id="3175079at2"/>
<accession>A0A3A9ZHC6</accession>
<dbReference type="RefSeq" id="WP_120728604.1">
    <property type="nucleotide sequence ID" value="NZ_RBAK01000004.1"/>
</dbReference>
<keyword evidence="4 7" id="KW-0812">Transmembrane</keyword>
<gene>
    <name evidence="9" type="ORF">D7223_13075</name>
</gene>
<evidence type="ECO:0000313" key="9">
    <source>
        <dbReference type="EMBL" id="RKN47680.1"/>
    </source>
</evidence>
<dbReference type="GO" id="GO:0005886">
    <property type="term" value="C:plasma membrane"/>
    <property type="evidence" value="ECO:0007669"/>
    <property type="project" value="UniProtKB-SubCell"/>
</dbReference>
<comment type="subcellular location">
    <subcellularLocation>
        <location evidence="1 7">Cell membrane</location>
        <topology evidence="1 7">Multi-pass membrane protein</topology>
    </subcellularLocation>
</comment>
<dbReference type="GO" id="GO:0022857">
    <property type="term" value="F:transmembrane transporter activity"/>
    <property type="evidence" value="ECO:0007669"/>
    <property type="project" value="InterPro"/>
</dbReference>
<reference evidence="9 10" key="1">
    <citation type="journal article" date="2004" name="Syst. Appl. Microbiol.">
        <title>Cryptoendolithic actinomycetes from antarctic sandstone rock samples: Micromonospora endolithica sp. nov. and two isolates related to Micromonospora coerulea Jensen 1932.</title>
        <authorList>
            <person name="Hirsch P."/>
            <person name="Mevs U."/>
            <person name="Kroppenstedt R.M."/>
            <person name="Schumann P."/>
            <person name="Stackebrandt E."/>
        </authorList>
    </citation>
    <scope>NUCLEOTIDE SEQUENCE [LARGE SCALE GENOMIC DNA]</scope>
    <source>
        <strain evidence="9 10">JCM 12677</strain>
    </source>
</reference>
<dbReference type="PANTHER" id="PTHR30561:SF1">
    <property type="entry name" value="MULTIDRUG TRANSPORTER EMRE"/>
    <property type="match status" value="1"/>
</dbReference>
<evidence type="ECO:0000256" key="3">
    <source>
        <dbReference type="ARBA" id="ARBA00022475"/>
    </source>
</evidence>
<evidence type="ECO:0000256" key="6">
    <source>
        <dbReference type="ARBA" id="ARBA00023136"/>
    </source>
</evidence>
<keyword evidence="5 8" id="KW-1133">Transmembrane helix</keyword>
<comment type="caution">
    <text evidence="9">The sequence shown here is derived from an EMBL/GenBank/DDBJ whole genome shotgun (WGS) entry which is preliminary data.</text>
</comment>
<evidence type="ECO:0000256" key="2">
    <source>
        <dbReference type="ARBA" id="ARBA00022448"/>
    </source>
</evidence>
<feature type="transmembrane region" description="Helical" evidence="8">
    <location>
        <begin position="84"/>
        <end position="102"/>
    </location>
</feature>
<dbReference type="AlphaFoldDB" id="A0A3A9ZHC6"/>
<evidence type="ECO:0000313" key="10">
    <source>
        <dbReference type="Proteomes" id="UP000281726"/>
    </source>
</evidence>
<dbReference type="InterPro" id="IPR000390">
    <property type="entry name" value="Small_drug/metabolite_transptr"/>
</dbReference>
<name>A0A3A9ZHC6_9ACTN</name>
<keyword evidence="2" id="KW-0813">Transport</keyword>
<dbReference type="EMBL" id="RBAK01000004">
    <property type="protein sequence ID" value="RKN47680.1"/>
    <property type="molecule type" value="Genomic_DNA"/>
</dbReference>
<dbReference type="Proteomes" id="UP000281726">
    <property type="component" value="Unassembled WGS sequence"/>
</dbReference>
<dbReference type="SUPFAM" id="SSF103481">
    <property type="entry name" value="Multidrug resistance efflux transporter EmrE"/>
    <property type="match status" value="1"/>
</dbReference>
<comment type="similarity">
    <text evidence="7">Belongs to the drug/metabolite transporter (DMT) superfamily. Small multidrug resistance (SMR) (TC 2.A.7.1) family.</text>
</comment>
<dbReference type="Gene3D" id="1.10.3730.20">
    <property type="match status" value="1"/>
</dbReference>